<evidence type="ECO:0008006" key="4">
    <source>
        <dbReference type="Google" id="ProtNLM"/>
    </source>
</evidence>
<reference evidence="3" key="2">
    <citation type="submission" date="2025-08" db="UniProtKB">
        <authorList>
            <consortium name="RefSeq"/>
        </authorList>
    </citation>
    <scope>IDENTIFICATION</scope>
    <source>
        <tissue evidence="3">Leaf</tissue>
    </source>
</reference>
<sequence length="201" mass="23580">MRENHKKDAKALLFIQSALDDEFSPRISAASSSKQAWEIIKQEYFGDKKVIAVKLQTLRTQFESLTMTKKESFQDYLSKVVLGYIYELMSSLMAHEERMDKSMDENVEEKAFQVKGQMSGDWYYDEGRGRGRGMGSRGCGRDEGGRGRFEGQRQFMSSIQCYYCKRYGHKEDRFWDKQRDEKEQEQTNFVQNVEGQESKLF</sequence>
<keyword evidence="2" id="KW-1185">Reference proteome</keyword>
<dbReference type="GeneID" id="130467697"/>
<reference evidence="2" key="1">
    <citation type="journal article" date="2021" name="Nat. Commun.">
        <title>Genomic analyses provide insights into spinach domestication and the genetic basis of agronomic traits.</title>
        <authorList>
            <person name="Cai X."/>
            <person name="Sun X."/>
            <person name="Xu C."/>
            <person name="Sun H."/>
            <person name="Wang X."/>
            <person name="Ge C."/>
            <person name="Zhang Z."/>
            <person name="Wang Q."/>
            <person name="Fei Z."/>
            <person name="Jiao C."/>
            <person name="Wang Q."/>
        </authorList>
    </citation>
    <scope>NUCLEOTIDE SEQUENCE [LARGE SCALE GENOMIC DNA]</scope>
    <source>
        <strain evidence="2">cv. Varoflay</strain>
    </source>
</reference>
<accession>A0ABM3R9H9</accession>
<evidence type="ECO:0000256" key="1">
    <source>
        <dbReference type="SAM" id="MobiDB-lite"/>
    </source>
</evidence>
<feature type="region of interest" description="Disordered" evidence="1">
    <location>
        <begin position="178"/>
        <end position="201"/>
    </location>
</feature>
<evidence type="ECO:0000313" key="2">
    <source>
        <dbReference type="Proteomes" id="UP000813463"/>
    </source>
</evidence>
<feature type="compositionally biased region" description="Polar residues" evidence="1">
    <location>
        <begin position="186"/>
        <end position="195"/>
    </location>
</feature>
<protein>
    <recommendedName>
        <fullName evidence="4">Myb/SANT-like domain-containing protein</fullName>
    </recommendedName>
</protein>
<dbReference type="Proteomes" id="UP000813463">
    <property type="component" value="Chromosome 2"/>
</dbReference>
<gene>
    <name evidence="3" type="primary">LOC130467697</name>
</gene>
<dbReference type="PANTHER" id="PTHR35317:SF35">
    <property type="entry name" value="DUF4219 DOMAIN-CONTAINING PROTEIN"/>
    <property type="match status" value="1"/>
</dbReference>
<dbReference type="Pfam" id="PF14223">
    <property type="entry name" value="Retrotran_gag_2"/>
    <property type="match status" value="1"/>
</dbReference>
<organism evidence="2 3">
    <name type="scientific">Spinacia oleracea</name>
    <name type="common">Spinach</name>
    <dbReference type="NCBI Taxonomy" id="3562"/>
    <lineage>
        <taxon>Eukaryota</taxon>
        <taxon>Viridiplantae</taxon>
        <taxon>Streptophyta</taxon>
        <taxon>Embryophyta</taxon>
        <taxon>Tracheophyta</taxon>
        <taxon>Spermatophyta</taxon>
        <taxon>Magnoliopsida</taxon>
        <taxon>eudicotyledons</taxon>
        <taxon>Gunneridae</taxon>
        <taxon>Pentapetalae</taxon>
        <taxon>Caryophyllales</taxon>
        <taxon>Chenopodiaceae</taxon>
        <taxon>Chenopodioideae</taxon>
        <taxon>Anserineae</taxon>
        <taxon>Spinacia</taxon>
    </lineage>
</organism>
<dbReference type="PANTHER" id="PTHR35317">
    <property type="entry name" value="OS04G0629600 PROTEIN"/>
    <property type="match status" value="1"/>
</dbReference>
<evidence type="ECO:0000313" key="3">
    <source>
        <dbReference type="RefSeq" id="XP_056692269.1"/>
    </source>
</evidence>
<proteinExistence type="predicted"/>
<dbReference type="RefSeq" id="XP_056692269.1">
    <property type="nucleotide sequence ID" value="XM_056836291.1"/>
</dbReference>
<name>A0ABM3R9H9_SPIOL</name>